<evidence type="ECO:0000313" key="7">
    <source>
        <dbReference type="Proteomes" id="UP000234190"/>
    </source>
</evidence>
<dbReference type="InterPro" id="IPR012318">
    <property type="entry name" value="HTH_CRP"/>
</dbReference>
<dbReference type="InterPro" id="IPR000595">
    <property type="entry name" value="cNMP-bd_dom"/>
</dbReference>
<feature type="domain" description="Cyclic nucleotide-binding" evidence="4">
    <location>
        <begin position="27"/>
        <end position="147"/>
    </location>
</feature>
<dbReference type="EMBL" id="PDNW01000011">
    <property type="protein sequence ID" value="PLC49379.1"/>
    <property type="molecule type" value="Genomic_DNA"/>
</dbReference>
<dbReference type="InterPro" id="IPR050397">
    <property type="entry name" value="Env_Response_Regulators"/>
</dbReference>
<dbReference type="PROSITE" id="PS50042">
    <property type="entry name" value="CNMP_BINDING_3"/>
    <property type="match status" value="1"/>
</dbReference>
<keyword evidence="3" id="KW-0804">Transcription</keyword>
<dbReference type="GO" id="GO:0003700">
    <property type="term" value="F:DNA-binding transcription factor activity"/>
    <property type="evidence" value="ECO:0007669"/>
    <property type="project" value="InterPro"/>
</dbReference>
<dbReference type="SMART" id="SM00100">
    <property type="entry name" value="cNMP"/>
    <property type="match status" value="1"/>
</dbReference>
<feature type="domain" description="HTH crp-type" evidence="5">
    <location>
        <begin position="161"/>
        <end position="230"/>
    </location>
</feature>
<dbReference type="PANTHER" id="PTHR24567">
    <property type="entry name" value="CRP FAMILY TRANSCRIPTIONAL REGULATORY PROTEIN"/>
    <property type="match status" value="1"/>
</dbReference>
<proteinExistence type="predicted"/>
<dbReference type="InterPro" id="IPR036390">
    <property type="entry name" value="WH_DNA-bd_sf"/>
</dbReference>
<keyword evidence="1" id="KW-0805">Transcription regulation</keyword>
<gene>
    <name evidence="6" type="ORF">CR159_13865</name>
</gene>
<dbReference type="GO" id="GO:0003677">
    <property type="term" value="F:DNA binding"/>
    <property type="evidence" value="ECO:0007669"/>
    <property type="project" value="UniProtKB-KW"/>
</dbReference>
<dbReference type="InterPro" id="IPR014710">
    <property type="entry name" value="RmlC-like_jellyroll"/>
</dbReference>
<dbReference type="CDD" id="cd00038">
    <property type="entry name" value="CAP_ED"/>
    <property type="match status" value="1"/>
</dbReference>
<evidence type="ECO:0000259" key="5">
    <source>
        <dbReference type="PROSITE" id="PS51063"/>
    </source>
</evidence>
<dbReference type="PRINTS" id="PR00034">
    <property type="entry name" value="HTHCRP"/>
</dbReference>
<evidence type="ECO:0000313" key="6">
    <source>
        <dbReference type="EMBL" id="PLC49379.1"/>
    </source>
</evidence>
<dbReference type="InterPro" id="IPR018490">
    <property type="entry name" value="cNMP-bd_dom_sf"/>
</dbReference>
<dbReference type="InterPro" id="IPR018335">
    <property type="entry name" value="Tscrpt_reg_HTH_Crp-type_CS"/>
</dbReference>
<evidence type="ECO:0000259" key="4">
    <source>
        <dbReference type="PROSITE" id="PS50042"/>
    </source>
</evidence>
<dbReference type="PROSITE" id="PS51063">
    <property type="entry name" value="HTH_CRP_2"/>
    <property type="match status" value="1"/>
</dbReference>
<dbReference type="RefSeq" id="WP_102074545.1">
    <property type="nucleotide sequence ID" value="NZ_PDNW01000011.1"/>
</dbReference>
<dbReference type="GO" id="GO:0005829">
    <property type="term" value="C:cytosol"/>
    <property type="evidence" value="ECO:0007669"/>
    <property type="project" value="TreeGrafter"/>
</dbReference>
<dbReference type="OrthoDB" id="8565101at2"/>
<keyword evidence="7" id="KW-1185">Reference proteome</keyword>
<reference evidence="6 7" key="1">
    <citation type="submission" date="2017-10" db="EMBL/GenBank/DDBJ databases">
        <title>Two draft genome sequences of Pusillimonas sp. strains isolated from a nitrate- and radionuclide-contaminated groundwater in Russia.</title>
        <authorList>
            <person name="Grouzdev D.S."/>
            <person name="Tourova T.P."/>
            <person name="Goeva M.A."/>
            <person name="Babich T.L."/>
            <person name="Sokolova D.S."/>
            <person name="Abdullin R."/>
            <person name="Poltaraus A.B."/>
            <person name="Toshchakov S.V."/>
            <person name="Nazina T.N."/>
        </authorList>
    </citation>
    <scope>NUCLEOTIDE SEQUENCE [LARGE SCALE GENOMIC DNA]</scope>
    <source>
        <strain evidence="6 7">JR1/69-3-13</strain>
    </source>
</reference>
<name>A0A2N4U2Y3_9BURK</name>
<dbReference type="SUPFAM" id="SSF51206">
    <property type="entry name" value="cAMP-binding domain-like"/>
    <property type="match status" value="1"/>
</dbReference>
<dbReference type="SMART" id="SM00419">
    <property type="entry name" value="HTH_CRP"/>
    <property type="match status" value="1"/>
</dbReference>
<dbReference type="PANTHER" id="PTHR24567:SF26">
    <property type="entry name" value="REGULATORY PROTEIN YEIL"/>
    <property type="match status" value="1"/>
</dbReference>
<dbReference type="Gene3D" id="1.10.10.10">
    <property type="entry name" value="Winged helix-like DNA-binding domain superfamily/Winged helix DNA-binding domain"/>
    <property type="match status" value="1"/>
</dbReference>
<evidence type="ECO:0000256" key="1">
    <source>
        <dbReference type="ARBA" id="ARBA00023015"/>
    </source>
</evidence>
<dbReference type="Pfam" id="PF00027">
    <property type="entry name" value="cNMP_binding"/>
    <property type="match status" value="1"/>
</dbReference>
<sequence length="236" mass="26114">MSPKPLSSPSDASCEHIPVLCVSRVPIFNHLPSEVLAVVADKAAMRTYERGQFIHRAGDPSDKLYIVHKGKVKVYRLSDTGKEQLVRILKSGDFAGEMALFSSTDHDAYAEAMQPSEICAIYRADVRELLLQYPEISLHVLAELSRRLSTSEKQTAAIATASINARLAQYLTDLAEQDNSTNFSLPMSRRHLASFLGTTPETVSRRLGEFEAAGWILQTGQRKVTILDLDALLLVE</sequence>
<protein>
    <submittedName>
        <fullName evidence="6">Crp/Fnr family transcriptional regulator</fullName>
    </submittedName>
</protein>
<dbReference type="Gene3D" id="2.60.120.10">
    <property type="entry name" value="Jelly Rolls"/>
    <property type="match status" value="1"/>
</dbReference>
<dbReference type="PROSITE" id="PS00042">
    <property type="entry name" value="HTH_CRP_1"/>
    <property type="match status" value="1"/>
</dbReference>
<dbReference type="Pfam" id="PF13545">
    <property type="entry name" value="HTH_Crp_2"/>
    <property type="match status" value="1"/>
</dbReference>
<keyword evidence="2" id="KW-0238">DNA-binding</keyword>
<dbReference type="CDD" id="cd00092">
    <property type="entry name" value="HTH_CRP"/>
    <property type="match status" value="1"/>
</dbReference>
<dbReference type="SUPFAM" id="SSF46785">
    <property type="entry name" value="Winged helix' DNA-binding domain"/>
    <property type="match status" value="1"/>
</dbReference>
<comment type="caution">
    <text evidence="6">The sequence shown here is derived from an EMBL/GenBank/DDBJ whole genome shotgun (WGS) entry which is preliminary data.</text>
</comment>
<accession>A0A2N4U2Y3</accession>
<dbReference type="InterPro" id="IPR036388">
    <property type="entry name" value="WH-like_DNA-bd_sf"/>
</dbReference>
<dbReference type="AlphaFoldDB" id="A0A2N4U2Y3"/>
<organism evidence="6 7">
    <name type="scientific">Pollutimonas subterranea</name>
    <dbReference type="NCBI Taxonomy" id="2045210"/>
    <lineage>
        <taxon>Bacteria</taxon>
        <taxon>Pseudomonadati</taxon>
        <taxon>Pseudomonadota</taxon>
        <taxon>Betaproteobacteria</taxon>
        <taxon>Burkholderiales</taxon>
        <taxon>Alcaligenaceae</taxon>
        <taxon>Pollutimonas</taxon>
    </lineage>
</organism>
<dbReference type="Proteomes" id="UP000234190">
    <property type="component" value="Unassembled WGS sequence"/>
</dbReference>
<evidence type="ECO:0000256" key="3">
    <source>
        <dbReference type="ARBA" id="ARBA00023163"/>
    </source>
</evidence>
<evidence type="ECO:0000256" key="2">
    <source>
        <dbReference type="ARBA" id="ARBA00023125"/>
    </source>
</evidence>